<dbReference type="Proteomes" id="UP000051451">
    <property type="component" value="Unassembled WGS sequence"/>
</dbReference>
<dbReference type="AlphaFoldDB" id="A0A0R1VNN0"/>
<reference evidence="1 2" key="1">
    <citation type="journal article" date="2015" name="Genome Announc.">
        <title>Expanding the biotechnology potential of lactobacilli through comparative genomics of 213 strains and associated genera.</title>
        <authorList>
            <person name="Sun Z."/>
            <person name="Harris H.M."/>
            <person name="McCann A."/>
            <person name="Guo C."/>
            <person name="Argimon S."/>
            <person name="Zhang W."/>
            <person name="Yang X."/>
            <person name="Jeffery I.B."/>
            <person name="Cooney J.C."/>
            <person name="Kagawa T.F."/>
            <person name="Liu W."/>
            <person name="Song Y."/>
            <person name="Salvetti E."/>
            <person name="Wrobel A."/>
            <person name="Rasinkangas P."/>
            <person name="Parkhill J."/>
            <person name="Rea M.C."/>
            <person name="O'Sullivan O."/>
            <person name="Ritari J."/>
            <person name="Douillard F.P."/>
            <person name="Paul Ross R."/>
            <person name="Yang R."/>
            <person name="Briner A.E."/>
            <person name="Felis G.E."/>
            <person name="de Vos W.M."/>
            <person name="Barrangou R."/>
            <person name="Klaenhammer T.R."/>
            <person name="Caufield P.W."/>
            <person name="Cui Y."/>
            <person name="Zhang H."/>
            <person name="O'Toole P.W."/>
        </authorList>
    </citation>
    <scope>NUCLEOTIDE SEQUENCE [LARGE SCALE GENOMIC DNA]</scope>
    <source>
        <strain evidence="1 2">DSM 18630</strain>
    </source>
</reference>
<sequence>MILINEALSKKEIMSELEISTVGNEFKIVARSQKRGQKLHEHEFYFTHNGISALIGNLEAIQKIAEARKED</sequence>
<evidence type="ECO:0000313" key="2">
    <source>
        <dbReference type="Proteomes" id="UP000051451"/>
    </source>
</evidence>
<protein>
    <submittedName>
        <fullName evidence="1">Uncharacterized protein</fullName>
    </submittedName>
</protein>
<organism evidence="1 2">
    <name type="scientific">Liquorilactobacillus ghanensis DSM 18630</name>
    <dbReference type="NCBI Taxonomy" id="1423750"/>
    <lineage>
        <taxon>Bacteria</taxon>
        <taxon>Bacillati</taxon>
        <taxon>Bacillota</taxon>
        <taxon>Bacilli</taxon>
        <taxon>Lactobacillales</taxon>
        <taxon>Lactobacillaceae</taxon>
        <taxon>Liquorilactobacillus</taxon>
    </lineage>
</organism>
<name>A0A0R1VNN0_9LACO</name>
<gene>
    <name evidence="1" type="ORF">FC89_GL000306</name>
</gene>
<dbReference type="STRING" id="1423750.FC89_GL000306"/>
<evidence type="ECO:0000313" key="1">
    <source>
        <dbReference type="EMBL" id="KRM06997.1"/>
    </source>
</evidence>
<dbReference type="PATRIC" id="fig|1423750.3.peg.316"/>
<dbReference type="GeneID" id="98318363"/>
<dbReference type="RefSeq" id="WP_057871101.1">
    <property type="nucleotide sequence ID" value="NZ_AZGB01000009.1"/>
</dbReference>
<comment type="caution">
    <text evidence="1">The sequence shown here is derived from an EMBL/GenBank/DDBJ whole genome shotgun (WGS) entry which is preliminary data.</text>
</comment>
<dbReference type="EMBL" id="AZGB01000009">
    <property type="protein sequence ID" value="KRM06997.1"/>
    <property type="molecule type" value="Genomic_DNA"/>
</dbReference>
<accession>A0A0R1VNN0</accession>
<keyword evidence="2" id="KW-1185">Reference proteome</keyword>
<proteinExistence type="predicted"/>